<keyword evidence="1" id="KW-0175">Coiled coil</keyword>
<evidence type="ECO:0000256" key="2">
    <source>
        <dbReference type="SAM" id="MobiDB-lite"/>
    </source>
</evidence>
<evidence type="ECO:0000313" key="4">
    <source>
        <dbReference type="Proteomes" id="UP001190700"/>
    </source>
</evidence>
<gene>
    <name evidence="3" type="ORF">CYMTET_21210</name>
</gene>
<sequence>MNHFSKAPESFNTEVTLEQWEALKSDISNRIAGAQEAQAAADQKLKEAEENDDKKALQAAVEGVAAAQSLMAFDEFWEHYFKSARHCSTFDQILRIVAVRMILPLANAPCERGFSCMNGIKTDKRNRMGSSLLSMLMMVNINGPAISDKRAVHDICMRAYKLWCAAKARNSGKSVRCAKPKKNRKSNQCDAKAVLEGIFDASDDDEQDDVTNDANDDINEDSVEADVMAEEGQSDNVQESQCLDDFVPPDGFNLVSKAPEELTTQSLKGK</sequence>
<accession>A0AAE0L3E3</accession>
<organism evidence="3 4">
    <name type="scientific">Cymbomonas tetramitiformis</name>
    <dbReference type="NCBI Taxonomy" id="36881"/>
    <lineage>
        <taxon>Eukaryota</taxon>
        <taxon>Viridiplantae</taxon>
        <taxon>Chlorophyta</taxon>
        <taxon>Pyramimonadophyceae</taxon>
        <taxon>Pyramimonadales</taxon>
        <taxon>Pyramimonadaceae</taxon>
        <taxon>Cymbomonas</taxon>
    </lineage>
</organism>
<protein>
    <recommendedName>
        <fullName evidence="5">HAT C-terminal dimerisation domain-containing protein</fullName>
    </recommendedName>
</protein>
<dbReference type="Proteomes" id="UP001190700">
    <property type="component" value="Unassembled WGS sequence"/>
</dbReference>
<feature type="region of interest" description="Disordered" evidence="2">
    <location>
        <begin position="200"/>
        <end position="270"/>
    </location>
</feature>
<reference evidence="3 4" key="1">
    <citation type="journal article" date="2015" name="Genome Biol. Evol.">
        <title>Comparative Genomics of a Bacterivorous Green Alga Reveals Evolutionary Causalities and Consequences of Phago-Mixotrophic Mode of Nutrition.</title>
        <authorList>
            <person name="Burns J.A."/>
            <person name="Paasch A."/>
            <person name="Narechania A."/>
            <person name="Kim E."/>
        </authorList>
    </citation>
    <scope>NUCLEOTIDE SEQUENCE [LARGE SCALE GENOMIC DNA]</scope>
    <source>
        <strain evidence="3 4">PLY_AMNH</strain>
    </source>
</reference>
<name>A0AAE0L3E3_9CHLO</name>
<dbReference type="InterPro" id="IPR012337">
    <property type="entry name" value="RNaseH-like_sf"/>
</dbReference>
<keyword evidence="4" id="KW-1185">Reference proteome</keyword>
<feature type="coiled-coil region" evidence="1">
    <location>
        <begin position="17"/>
        <end position="54"/>
    </location>
</feature>
<proteinExistence type="predicted"/>
<dbReference type="PANTHER" id="PTHR46880">
    <property type="entry name" value="RAS-ASSOCIATING DOMAIN-CONTAINING PROTEIN"/>
    <property type="match status" value="1"/>
</dbReference>
<evidence type="ECO:0000256" key="1">
    <source>
        <dbReference type="SAM" id="Coils"/>
    </source>
</evidence>
<dbReference type="SUPFAM" id="SSF53098">
    <property type="entry name" value="Ribonuclease H-like"/>
    <property type="match status" value="1"/>
</dbReference>
<evidence type="ECO:0000313" key="3">
    <source>
        <dbReference type="EMBL" id="KAK3270392.1"/>
    </source>
</evidence>
<dbReference type="PANTHER" id="PTHR46880:SF5">
    <property type="entry name" value="DUF4371 DOMAIN-CONTAINING PROTEIN"/>
    <property type="match status" value="1"/>
</dbReference>
<feature type="compositionally biased region" description="Acidic residues" evidence="2">
    <location>
        <begin position="201"/>
        <end position="233"/>
    </location>
</feature>
<dbReference type="AlphaFoldDB" id="A0AAE0L3E3"/>
<dbReference type="EMBL" id="LGRX02010418">
    <property type="protein sequence ID" value="KAK3270392.1"/>
    <property type="molecule type" value="Genomic_DNA"/>
</dbReference>
<evidence type="ECO:0008006" key="5">
    <source>
        <dbReference type="Google" id="ProtNLM"/>
    </source>
</evidence>
<comment type="caution">
    <text evidence="3">The sequence shown here is derived from an EMBL/GenBank/DDBJ whole genome shotgun (WGS) entry which is preliminary data.</text>
</comment>